<dbReference type="HOGENOM" id="CLU_048034_4_0_1"/>
<evidence type="ECO:0000256" key="8">
    <source>
        <dbReference type="ARBA" id="ARBA00022884"/>
    </source>
</evidence>
<dbReference type="InterPro" id="IPR039787">
    <property type="entry name" value="ENDOU"/>
</dbReference>
<evidence type="ECO:0000256" key="10">
    <source>
        <dbReference type="ARBA" id="ARBA00023239"/>
    </source>
</evidence>
<sequence>MSSRVSSEEGAMEGLLKGLINIGIEAVQDFAAGNQNADNSQSNDPDSRKEEEAQPRSRWDKHPHTKHQQAPDEYKQAFKRNASDQDYSEGVDSSSINLEPTDEELSDYRVACSRLWDLDIDRLVPGRDYEIDCGDGKRVYSKEDMASNELFRFVSQDVFKSPTYARFYALLDNYHADQDVAEEFSSREEQEQIAFVEEISRTAPIQYLFKYLVASRAIQSDNWEEFKRMLQRLWFDLYRRDNTRNSSSAFEHVFVGEIKDRENNDEEVSGLHNWIQFYIEEAKGSLDYQGYILPRRRGGDEPDSHTRLVTVQFTWNGARKPASSSFIGVSPEFELALYTLCFFCGDEDNHLVLGSYAVNVKCYRYGRNRIGSVFPIAEE</sequence>
<evidence type="ECO:0000256" key="11">
    <source>
        <dbReference type="SAM" id="MobiDB-lite"/>
    </source>
</evidence>
<dbReference type="CDD" id="cd21159">
    <property type="entry name" value="XendoU"/>
    <property type="match status" value="1"/>
</dbReference>
<dbReference type="Gramene" id="EFJ09395">
    <property type="protein sequence ID" value="EFJ09395"/>
    <property type="gene ID" value="SELMODRAFT_160284"/>
</dbReference>
<feature type="domain" description="EndoU" evidence="12">
    <location>
        <begin position="104"/>
        <end position="379"/>
    </location>
</feature>
<dbReference type="InterPro" id="IPR018998">
    <property type="entry name" value="EndoU_C"/>
</dbReference>
<protein>
    <recommendedName>
        <fullName evidence="12">EndoU domain-containing protein</fullName>
    </recommendedName>
</protein>
<feature type="compositionally biased region" description="Basic and acidic residues" evidence="11">
    <location>
        <begin position="45"/>
        <end position="62"/>
    </location>
</feature>
<evidence type="ECO:0000256" key="6">
    <source>
        <dbReference type="ARBA" id="ARBA00022759"/>
    </source>
</evidence>
<dbReference type="Pfam" id="PF09412">
    <property type="entry name" value="XendoU"/>
    <property type="match status" value="1"/>
</dbReference>
<dbReference type="Proteomes" id="UP000001514">
    <property type="component" value="Unassembled WGS sequence"/>
</dbReference>
<dbReference type="GO" id="GO:0046872">
    <property type="term" value="F:metal ion binding"/>
    <property type="evidence" value="ECO:0007669"/>
    <property type="project" value="UniProtKB-KW"/>
</dbReference>
<reference evidence="13 14" key="1">
    <citation type="journal article" date="2011" name="Science">
        <title>The Selaginella genome identifies genetic changes associated with the evolution of vascular plants.</title>
        <authorList>
            <person name="Banks J.A."/>
            <person name="Nishiyama T."/>
            <person name="Hasebe M."/>
            <person name="Bowman J.L."/>
            <person name="Gribskov M."/>
            <person name="dePamphilis C."/>
            <person name="Albert V.A."/>
            <person name="Aono N."/>
            <person name="Aoyama T."/>
            <person name="Ambrose B.A."/>
            <person name="Ashton N.W."/>
            <person name="Axtell M.J."/>
            <person name="Barker E."/>
            <person name="Barker M.S."/>
            <person name="Bennetzen J.L."/>
            <person name="Bonawitz N.D."/>
            <person name="Chapple C."/>
            <person name="Cheng C."/>
            <person name="Correa L.G."/>
            <person name="Dacre M."/>
            <person name="DeBarry J."/>
            <person name="Dreyer I."/>
            <person name="Elias M."/>
            <person name="Engstrom E.M."/>
            <person name="Estelle M."/>
            <person name="Feng L."/>
            <person name="Finet C."/>
            <person name="Floyd S.K."/>
            <person name="Frommer W.B."/>
            <person name="Fujita T."/>
            <person name="Gramzow L."/>
            <person name="Gutensohn M."/>
            <person name="Harholt J."/>
            <person name="Hattori M."/>
            <person name="Heyl A."/>
            <person name="Hirai T."/>
            <person name="Hiwatashi Y."/>
            <person name="Ishikawa M."/>
            <person name="Iwata M."/>
            <person name="Karol K.G."/>
            <person name="Koehler B."/>
            <person name="Kolukisaoglu U."/>
            <person name="Kubo M."/>
            <person name="Kurata T."/>
            <person name="Lalonde S."/>
            <person name="Li K."/>
            <person name="Li Y."/>
            <person name="Litt A."/>
            <person name="Lyons E."/>
            <person name="Manning G."/>
            <person name="Maruyama T."/>
            <person name="Michael T.P."/>
            <person name="Mikami K."/>
            <person name="Miyazaki S."/>
            <person name="Morinaga S."/>
            <person name="Murata T."/>
            <person name="Mueller-Roeber B."/>
            <person name="Nelson D.R."/>
            <person name="Obara M."/>
            <person name="Oguri Y."/>
            <person name="Olmstead R.G."/>
            <person name="Onodera N."/>
            <person name="Petersen B.L."/>
            <person name="Pils B."/>
            <person name="Prigge M."/>
            <person name="Rensing S.A."/>
            <person name="Riano-Pachon D.M."/>
            <person name="Roberts A.W."/>
            <person name="Sato Y."/>
            <person name="Scheller H.V."/>
            <person name="Schulz B."/>
            <person name="Schulz C."/>
            <person name="Shakirov E.V."/>
            <person name="Shibagaki N."/>
            <person name="Shinohara N."/>
            <person name="Shippen D.E."/>
            <person name="Soerensen I."/>
            <person name="Sotooka R."/>
            <person name="Sugimoto N."/>
            <person name="Sugita M."/>
            <person name="Sumikawa N."/>
            <person name="Tanurdzic M."/>
            <person name="Theissen G."/>
            <person name="Ulvskov P."/>
            <person name="Wakazuki S."/>
            <person name="Weng J.K."/>
            <person name="Willats W.W."/>
            <person name="Wipf D."/>
            <person name="Wolf P.G."/>
            <person name="Yang L."/>
            <person name="Zimmer A.D."/>
            <person name="Zhu Q."/>
            <person name="Mitros T."/>
            <person name="Hellsten U."/>
            <person name="Loque D."/>
            <person name="Otillar R."/>
            <person name="Salamov A."/>
            <person name="Schmutz J."/>
            <person name="Shapiro H."/>
            <person name="Lindquist E."/>
            <person name="Lucas S."/>
            <person name="Rokhsar D."/>
            <person name="Grigoriev I.V."/>
        </authorList>
    </citation>
    <scope>NUCLEOTIDE SEQUENCE [LARGE SCALE GENOMIC DNA]</scope>
</reference>
<comment type="similarity">
    <text evidence="2">Belongs to the ENDOU family.</text>
</comment>
<evidence type="ECO:0000313" key="13">
    <source>
        <dbReference type="EMBL" id="EFJ09395.1"/>
    </source>
</evidence>
<comment type="cofactor">
    <cofactor evidence="1">
        <name>Mn(2+)</name>
        <dbReference type="ChEBI" id="CHEBI:29035"/>
    </cofactor>
</comment>
<feature type="region of interest" description="Disordered" evidence="11">
    <location>
        <begin position="31"/>
        <end position="72"/>
    </location>
</feature>
<keyword evidence="14" id="KW-1185">Reference proteome</keyword>
<evidence type="ECO:0000256" key="3">
    <source>
        <dbReference type="ARBA" id="ARBA00011245"/>
    </source>
</evidence>
<dbReference type="OMA" id="ERNDGGW"/>
<keyword evidence="9" id="KW-0464">Manganese</keyword>
<dbReference type="eggNOG" id="KOG2849">
    <property type="taxonomic scope" value="Eukaryota"/>
</dbReference>
<dbReference type="SUPFAM" id="SSF142877">
    <property type="entry name" value="EndoU-like"/>
    <property type="match status" value="1"/>
</dbReference>
<evidence type="ECO:0000259" key="12">
    <source>
        <dbReference type="PROSITE" id="PS51959"/>
    </source>
</evidence>
<gene>
    <name evidence="13" type="ORF">SELMODRAFT_160284</name>
</gene>
<keyword evidence="6" id="KW-0255">Endonuclease</keyword>
<feature type="compositionally biased region" description="Polar residues" evidence="11">
    <location>
        <begin position="33"/>
        <end position="44"/>
    </location>
</feature>
<keyword evidence="4" id="KW-0540">Nuclease</keyword>
<dbReference type="PANTHER" id="PTHR12439">
    <property type="entry name" value="PLACENTAL PROTEIN 11-RELATED"/>
    <property type="match status" value="1"/>
</dbReference>
<proteinExistence type="inferred from homology"/>
<evidence type="ECO:0000256" key="1">
    <source>
        <dbReference type="ARBA" id="ARBA00001936"/>
    </source>
</evidence>
<dbReference type="PROSITE" id="PS51959">
    <property type="entry name" value="ENDOU"/>
    <property type="match status" value="1"/>
</dbReference>
<dbReference type="PANTHER" id="PTHR12439:SF11">
    <property type="entry name" value="URIDYLATE-SPECIFIC ENDORIBONUCLEASE"/>
    <property type="match status" value="1"/>
</dbReference>
<dbReference type="EMBL" id="GL377663">
    <property type="protein sequence ID" value="EFJ09395.1"/>
    <property type="molecule type" value="Genomic_DNA"/>
</dbReference>
<dbReference type="InterPro" id="IPR037227">
    <property type="entry name" value="EndoU-like"/>
</dbReference>
<evidence type="ECO:0000256" key="9">
    <source>
        <dbReference type="ARBA" id="ARBA00023211"/>
    </source>
</evidence>
<organism evidence="14">
    <name type="scientific">Selaginella moellendorffii</name>
    <name type="common">Spikemoss</name>
    <dbReference type="NCBI Taxonomy" id="88036"/>
    <lineage>
        <taxon>Eukaryota</taxon>
        <taxon>Viridiplantae</taxon>
        <taxon>Streptophyta</taxon>
        <taxon>Embryophyta</taxon>
        <taxon>Tracheophyta</taxon>
        <taxon>Lycopodiopsida</taxon>
        <taxon>Selaginellales</taxon>
        <taxon>Selaginellaceae</taxon>
        <taxon>Selaginella</taxon>
    </lineage>
</organism>
<keyword evidence="10" id="KW-0456">Lyase</keyword>
<name>D8T1V6_SELML</name>
<dbReference type="OrthoDB" id="430326at2759"/>
<dbReference type="GO" id="GO:0003723">
    <property type="term" value="F:RNA binding"/>
    <property type="evidence" value="ECO:0007669"/>
    <property type="project" value="UniProtKB-KW"/>
</dbReference>
<dbReference type="GO" id="GO:0016829">
    <property type="term" value="F:lyase activity"/>
    <property type="evidence" value="ECO:0007669"/>
    <property type="project" value="UniProtKB-KW"/>
</dbReference>
<comment type="subunit">
    <text evidence="3">Monomer.</text>
</comment>
<dbReference type="GO" id="GO:0004521">
    <property type="term" value="F:RNA endonuclease activity"/>
    <property type="evidence" value="ECO:0000318"/>
    <property type="project" value="GO_Central"/>
</dbReference>
<evidence type="ECO:0000256" key="2">
    <source>
        <dbReference type="ARBA" id="ARBA00010168"/>
    </source>
</evidence>
<evidence type="ECO:0000313" key="14">
    <source>
        <dbReference type="Proteomes" id="UP000001514"/>
    </source>
</evidence>
<accession>D8T1V6</accession>
<keyword evidence="7" id="KW-0378">Hydrolase</keyword>
<dbReference type="AlphaFoldDB" id="D8T1V6"/>
<evidence type="ECO:0000256" key="7">
    <source>
        <dbReference type="ARBA" id="ARBA00022801"/>
    </source>
</evidence>
<keyword evidence="8" id="KW-0694">RNA-binding</keyword>
<dbReference type="KEGG" id="smo:SELMODRAFT_160284"/>
<dbReference type="GO" id="GO:0016787">
    <property type="term" value="F:hydrolase activity"/>
    <property type="evidence" value="ECO:0007669"/>
    <property type="project" value="UniProtKB-KW"/>
</dbReference>
<dbReference type="InParanoid" id="D8T1V6"/>
<feature type="region of interest" description="Disordered" evidence="11">
    <location>
        <begin position="80"/>
        <end position="99"/>
    </location>
</feature>
<evidence type="ECO:0000256" key="5">
    <source>
        <dbReference type="ARBA" id="ARBA00022723"/>
    </source>
</evidence>
<evidence type="ECO:0000256" key="4">
    <source>
        <dbReference type="ARBA" id="ARBA00022722"/>
    </source>
</evidence>
<keyword evidence="5" id="KW-0479">Metal-binding</keyword>